<comment type="caution">
    <text evidence="2">The sequence shown here is derived from an EMBL/GenBank/DDBJ whole genome shotgun (WGS) entry which is preliminary data.</text>
</comment>
<evidence type="ECO:0000313" key="2">
    <source>
        <dbReference type="EMBL" id="KAG0575095.1"/>
    </source>
</evidence>
<evidence type="ECO:0000256" key="1">
    <source>
        <dbReference type="SAM" id="SignalP"/>
    </source>
</evidence>
<protein>
    <submittedName>
        <fullName evidence="2">Uncharacterized protein</fullName>
    </submittedName>
</protein>
<feature type="signal peptide" evidence="1">
    <location>
        <begin position="1"/>
        <end position="20"/>
    </location>
</feature>
<proteinExistence type="predicted"/>
<dbReference type="AlphaFoldDB" id="A0A8T0HWP3"/>
<keyword evidence="3" id="KW-1185">Reference proteome</keyword>
<organism evidence="2 3">
    <name type="scientific">Ceratodon purpureus</name>
    <name type="common">Fire moss</name>
    <name type="synonym">Dicranum purpureum</name>
    <dbReference type="NCBI Taxonomy" id="3225"/>
    <lineage>
        <taxon>Eukaryota</taxon>
        <taxon>Viridiplantae</taxon>
        <taxon>Streptophyta</taxon>
        <taxon>Embryophyta</taxon>
        <taxon>Bryophyta</taxon>
        <taxon>Bryophytina</taxon>
        <taxon>Bryopsida</taxon>
        <taxon>Dicranidae</taxon>
        <taxon>Pseudoditrichales</taxon>
        <taxon>Ditrichaceae</taxon>
        <taxon>Ceratodon</taxon>
    </lineage>
</organism>
<name>A0A8T0HWP3_CERPU</name>
<feature type="chain" id="PRO_5035737767" evidence="1">
    <location>
        <begin position="21"/>
        <end position="51"/>
    </location>
</feature>
<dbReference type="Proteomes" id="UP000822688">
    <property type="component" value="Chromosome V"/>
</dbReference>
<reference evidence="2" key="1">
    <citation type="submission" date="2020-06" db="EMBL/GenBank/DDBJ databases">
        <title>WGS assembly of Ceratodon purpureus strain R40.</title>
        <authorList>
            <person name="Carey S.B."/>
            <person name="Jenkins J."/>
            <person name="Shu S."/>
            <person name="Lovell J.T."/>
            <person name="Sreedasyam A."/>
            <person name="Maumus F."/>
            <person name="Tiley G.P."/>
            <person name="Fernandez-Pozo N."/>
            <person name="Barry K."/>
            <person name="Chen C."/>
            <person name="Wang M."/>
            <person name="Lipzen A."/>
            <person name="Daum C."/>
            <person name="Saski C.A."/>
            <person name="Payton A.C."/>
            <person name="Mcbreen J.C."/>
            <person name="Conrad R.E."/>
            <person name="Kollar L.M."/>
            <person name="Olsson S."/>
            <person name="Huttunen S."/>
            <person name="Landis J.B."/>
            <person name="Wickett N.J."/>
            <person name="Johnson M.G."/>
            <person name="Rensing S.A."/>
            <person name="Grimwood J."/>
            <person name="Schmutz J."/>
            <person name="Mcdaniel S.F."/>
        </authorList>
    </citation>
    <scope>NUCLEOTIDE SEQUENCE</scope>
    <source>
        <strain evidence="2">R40</strain>
    </source>
</reference>
<evidence type="ECO:0000313" key="3">
    <source>
        <dbReference type="Proteomes" id="UP000822688"/>
    </source>
</evidence>
<dbReference type="EMBL" id="CM026426">
    <property type="protein sequence ID" value="KAG0575095.1"/>
    <property type="molecule type" value="Genomic_DNA"/>
</dbReference>
<accession>A0A8T0HWP3</accession>
<keyword evidence="1" id="KW-0732">Signal</keyword>
<sequence length="51" mass="6132">MIKPVILLELKMLRLWTLLSFIVDAIIHDFEQHHVGFWFLDQGTEIFVHLK</sequence>
<gene>
    <name evidence="2" type="ORF">KC19_VG317900</name>
</gene>